<feature type="repeat" description="TPR" evidence="4">
    <location>
        <begin position="149"/>
        <end position="182"/>
    </location>
</feature>
<dbReference type="SUPFAM" id="SSF48452">
    <property type="entry name" value="TPR-like"/>
    <property type="match status" value="1"/>
</dbReference>
<proteinExistence type="predicted"/>
<dbReference type="Gene3D" id="1.25.40.10">
    <property type="entry name" value="Tetratricopeptide repeat domain"/>
    <property type="match status" value="1"/>
</dbReference>
<dbReference type="SMART" id="SM00028">
    <property type="entry name" value="TPR"/>
    <property type="match status" value="3"/>
</dbReference>
<evidence type="ECO:0000256" key="1">
    <source>
        <dbReference type="ARBA" id="ARBA00004496"/>
    </source>
</evidence>
<accession>A0A101FW39</accession>
<dbReference type="AlphaFoldDB" id="A0A101FW39"/>
<feature type="region of interest" description="Disordered" evidence="5">
    <location>
        <begin position="177"/>
        <end position="208"/>
    </location>
</feature>
<evidence type="ECO:0000256" key="3">
    <source>
        <dbReference type="ARBA" id="ARBA00022737"/>
    </source>
</evidence>
<evidence type="ECO:0000256" key="2">
    <source>
        <dbReference type="ARBA" id="ARBA00022490"/>
    </source>
</evidence>
<dbReference type="PATRIC" id="fig|301375.6.peg.1528"/>
<dbReference type="PANTHER" id="PTHR45954:SF1">
    <property type="entry name" value="LD33695P"/>
    <property type="match status" value="1"/>
</dbReference>
<dbReference type="GO" id="GO:0001965">
    <property type="term" value="F:G-protein alpha-subunit binding"/>
    <property type="evidence" value="ECO:0007669"/>
    <property type="project" value="TreeGrafter"/>
</dbReference>
<gene>
    <name evidence="6" type="ORF">XD72_0143</name>
    <name evidence="7" type="ORF">XE07_0618</name>
</gene>
<dbReference type="PANTHER" id="PTHR45954">
    <property type="entry name" value="LD33695P"/>
    <property type="match status" value="1"/>
</dbReference>
<evidence type="ECO:0000256" key="4">
    <source>
        <dbReference type="PROSITE-ProRule" id="PRU00339"/>
    </source>
</evidence>
<dbReference type="InterPro" id="IPR019734">
    <property type="entry name" value="TPR_rpt"/>
</dbReference>
<comment type="subcellular location">
    <subcellularLocation>
        <location evidence="1">Cytoplasm</location>
    </subcellularLocation>
</comment>
<feature type="repeat" description="TPR" evidence="4">
    <location>
        <begin position="109"/>
        <end position="142"/>
    </location>
</feature>
<keyword evidence="3" id="KW-0677">Repeat</keyword>
<dbReference type="InterPro" id="IPR052386">
    <property type="entry name" value="GPSM"/>
</dbReference>
<evidence type="ECO:0000313" key="7">
    <source>
        <dbReference type="EMBL" id="KUK97047.1"/>
    </source>
</evidence>
<organism evidence="6 9">
    <name type="scientific">Methanothrix harundinacea</name>
    <dbReference type="NCBI Taxonomy" id="301375"/>
    <lineage>
        <taxon>Archaea</taxon>
        <taxon>Methanobacteriati</taxon>
        <taxon>Methanobacteriota</taxon>
        <taxon>Stenosarchaea group</taxon>
        <taxon>Methanomicrobia</taxon>
        <taxon>Methanotrichales</taxon>
        <taxon>Methanotrichaceae</taxon>
        <taxon>Methanothrix</taxon>
    </lineage>
</organism>
<dbReference type="PROSITE" id="PS50005">
    <property type="entry name" value="TPR"/>
    <property type="match status" value="2"/>
</dbReference>
<dbReference type="GO" id="GO:0005092">
    <property type="term" value="F:GDP-dissociation inhibitor activity"/>
    <property type="evidence" value="ECO:0007669"/>
    <property type="project" value="TreeGrafter"/>
</dbReference>
<reference evidence="7" key="1">
    <citation type="journal article" date="2015" name="MBio">
        <title>Genome-resolved metagenomic analysis reveals roles for candidate phyla and other microbial community members in biogeochemical transformations in oil reservoirs.</title>
        <authorList>
            <person name="Hu P."/>
            <person name="Tom L."/>
            <person name="Singh A."/>
            <person name="Thomas B.C."/>
            <person name="Baker B.J."/>
            <person name="Piceno Y.M."/>
            <person name="Andersen G.L."/>
            <person name="Banfield J.F."/>
        </authorList>
    </citation>
    <scope>NUCLEOTIDE SEQUENCE [LARGE SCALE GENOMIC DNA]</scope>
    <source>
        <strain evidence="7">56_747</strain>
    </source>
</reference>
<evidence type="ECO:0000313" key="6">
    <source>
        <dbReference type="EMBL" id="KUK45500.1"/>
    </source>
</evidence>
<name>A0A101FW39_9EURY</name>
<sequence length="208" mass="23868">MKRTYLDKQLVEIFIAEHLFYSKDYERALEPNLRLGGRMYALLDLDPALKFTERAEICAEKTGDKGMLATTLKQKGLVLQSMLRFEDAVDAYKKSIDIDREIGDREAEATTLHQIGKVFRDTNRFREALEYYNESLAINREMGNRAGEAATLHQIGTVYQLTNQFEEALEYYNESLTASREMEDEAGEANSNSEEELEDRMPSTPEAN</sequence>
<protein>
    <submittedName>
        <fullName evidence="6">Uncharacterized protein</fullName>
    </submittedName>
</protein>
<dbReference type="EMBL" id="LGHB01000005">
    <property type="protein sequence ID" value="KUK97047.1"/>
    <property type="molecule type" value="Genomic_DNA"/>
</dbReference>
<dbReference type="Proteomes" id="UP000057043">
    <property type="component" value="Unassembled WGS sequence"/>
</dbReference>
<dbReference type="Pfam" id="PF13424">
    <property type="entry name" value="TPR_12"/>
    <property type="match status" value="2"/>
</dbReference>
<reference evidence="8 9" key="2">
    <citation type="journal article" date="2015" name="MBio">
        <title>Genome-Resolved Metagenomic Analysis Reveals Roles for Candidate Phyla and Other Microbial Community Members in Biogeochemical Transformations in Oil Reservoirs.</title>
        <authorList>
            <person name="Hu P."/>
            <person name="Tom L."/>
            <person name="Singh A."/>
            <person name="Thomas B.C."/>
            <person name="Baker B.J."/>
            <person name="Piceno Y.M."/>
            <person name="Andersen G.L."/>
            <person name="Banfield J.F."/>
        </authorList>
    </citation>
    <scope>NUCLEOTIDE SEQUENCE [LARGE SCALE GENOMIC DNA]</scope>
    <source>
        <strain evidence="6">57_489</strain>
    </source>
</reference>
<evidence type="ECO:0000313" key="8">
    <source>
        <dbReference type="Proteomes" id="UP000053961"/>
    </source>
</evidence>
<dbReference type="Proteomes" id="UP000053961">
    <property type="component" value="Unassembled WGS sequence"/>
</dbReference>
<dbReference type="GO" id="GO:0005938">
    <property type="term" value="C:cell cortex"/>
    <property type="evidence" value="ECO:0007669"/>
    <property type="project" value="TreeGrafter"/>
</dbReference>
<comment type="caution">
    <text evidence="6">The sequence shown here is derived from an EMBL/GenBank/DDBJ whole genome shotgun (WGS) entry which is preliminary data.</text>
</comment>
<keyword evidence="4" id="KW-0802">TPR repeat</keyword>
<dbReference type="EMBL" id="LGFT01000002">
    <property type="protein sequence ID" value="KUK45500.1"/>
    <property type="molecule type" value="Genomic_DNA"/>
</dbReference>
<feature type="compositionally biased region" description="Acidic residues" evidence="5">
    <location>
        <begin position="182"/>
        <end position="198"/>
    </location>
</feature>
<evidence type="ECO:0000313" key="9">
    <source>
        <dbReference type="Proteomes" id="UP000057043"/>
    </source>
</evidence>
<dbReference type="InterPro" id="IPR011990">
    <property type="entry name" value="TPR-like_helical_dom_sf"/>
</dbReference>
<evidence type="ECO:0000256" key="5">
    <source>
        <dbReference type="SAM" id="MobiDB-lite"/>
    </source>
</evidence>
<keyword evidence="2" id="KW-0963">Cytoplasm</keyword>